<evidence type="ECO:0000259" key="3">
    <source>
        <dbReference type="PROSITE" id="PS50240"/>
    </source>
</evidence>
<dbReference type="PROSITE" id="PS50240">
    <property type="entry name" value="TRYPSIN_DOM"/>
    <property type="match status" value="1"/>
</dbReference>
<dbReference type="InterPro" id="IPR009003">
    <property type="entry name" value="Peptidase_S1_PA"/>
</dbReference>
<dbReference type="Gene3D" id="2.40.10.10">
    <property type="entry name" value="Trypsin-like serine proteases"/>
    <property type="match status" value="1"/>
</dbReference>
<dbReference type="EMBL" id="JABEBT010000034">
    <property type="protein sequence ID" value="KAF7636025.1"/>
    <property type="molecule type" value="Genomic_DNA"/>
</dbReference>
<dbReference type="SUPFAM" id="SSF50494">
    <property type="entry name" value="Trypsin-like serine proteases"/>
    <property type="match status" value="1"/>
</dbReference>
<evidence type="ECO:0000313" key="4">
    <source>
        <dbReference type="EMBL" id="KAF7636025.1"/>
    </source>
</evidence>
<keyword evidence="1" id="KW-1015">Disulfide bond</keyword>
<evidence type="ECO:0000313" key="5">
    <source>
        <dbReference type="Proteomes" id="UP000605970"/>
    </source>
</evidence>
<comment type="similarity">
    <text evidence="2">Belongs to the peptidase S1 family. CLIP subfamily.</text>
</comment>
<dbReference type="InterPro" id="IPR051487">
    <property type="entry name" value="Ser/Thr_Proteases_Immune/Dev"/>
</dbReference>
<dbReference type="GO" id="GO:0006508">
    <property type="term" value="P:proteolysis"/>
    <property type="evidence" value="ECO:0007669"/>
    <property type="project" value="InterPro"/>
</dbReference>
<keyword evidence="5" id="KW-1185">Reference proteome</keyword>
<accession>A0A8S9ZRD5</accession>
<dbReference type="PANTHER" id="PTHR24256">
    <property type="entry name" value="TRYPTASE-RELATED"/>
    <property type="match status" value="1"/>
</dbReference>
<proteinExistence type="inferred from homology"/>
<sequence>MRIVFHLSFVKSVINKDGKQDVITKPQSKVNQASDSVNNSNSVEKTMELVHIKSVDNIIELSQYLNDTQIKLQAELRSTDWFNRQIKSKGRFKRLLNGENAQLNDIPSFSQIINRTSLSFCGAVAISRHCVLTCAHCFKSNDAEDIEVRIGGIRIFRGNIFNVKKIIKHYTDDIALVFTKEEIFEEYIIKLSKRRERKDEKLTFYGYGITSFENGRPILPIILQKTNITILPFTVQEKEALFATTGTMMRGDSGAPLVWREFGGEVVGGLYKAEASIQDGRLELHLFMRVSTYKSWIEKTIYKEINLILLFLRFKKNIERRTVILY</sequence>
<dbReference type="InterPro" id="IPR001254">
    <property type="entry name" value="Trypsin_dom"/>
</dbReference>
<protein>
    <submittedName>
        <fullName evidence="4">Peptidase S1 domain-containing protein</fullName>
    </submittedName>
</protein>
<evidence type="ECO:0000256" key="1">
    <source>
        <dbReference type="ARBA" id="ARBA00023157"/>
    </source>
</evidence>
<dbReference type="InterPro" id="IPR043504">
    <property type="entry name" value="Peptidase_S1_PA_chymotrypsin"/>
</dbReference>
<reference evidence="4" key="1">
    <citation type="journal article" date="2020" name="Ecol. Evol.">
        <title>Genome structure and content of the rice root-knot nematode (Meloidogyne graminicola).</title>
        <authorList>
            <person name="Phan N.T."/>
            <person name="Danchin E.G.J."/>
            <person name="Klopp C."/>
            <person name="Perfus-Barbeoch L."/>
            <person name="Kozlowski D.K."/>
            <person name="Koutsovoulos G.D."/>
            <person name="Lopez-Roques C."/>
            <person name="Bouchez O."/>
            <person name="Zahm M."/>
            <person name="Besnard G."/>
            <person name="Bellafiore S."/>
        </authorList>
    </citation>
    <scope>NUCLEOTIDE SEQUENCE</scope>
    <source>
        <strain evidence="4">VN-18</strain>
    </source>
</reference>
<dbReference type="GO" id="GO:0004252">
    <property type="term" value="F:serine-type endopeptidase activity"/>
    <property type="evidence" value="ECO:0007669"/>
    <property type="project" value="InterPro"/>
</dbReference>
<dbReference type="Proteomes" id="UP000605970">
    <property type="component" value="Unassembled WGS sequence"/>
</dbReference>
<dbReference type="PRINTS" id="PR00722">
    <property type="entry name" value="CHYMOTRYPSIN"/>
</dbReference>
<name>A0A8S9ZRD5_9BILA</name>
<dbReference type="Pfam" id="PF00089">
    <property type="entry name" value="Trypsin"/>
    <property type="match status" value="1"/>
</dbReference>
<evidence type="ECO:0000256" key="2">
    <source>
        <dbReference type="ARBA" id="ARBA00024195"/>
    </source>
</evidence>
<gene>
    <name evidence="4" type="ORF">Mgra_00004474</name>
</gene>
<feature type="domain" description="Peptidase S1" evidence="3">
    <location>
        <begin position="95"/>
        <end position="302"/>
    </location>
</feature>
<dbReference type="InterPro" id="IPR001314">
    <property type="entry name" value="Peptidase_S1A"/>
</dbReference>
<dbReference type="AlphaFoldDB" id="A0A8S9ZRD5"/>
<organism evidence="4 5">
    <name type="scientific">Meloidogyne graminicola</name>
    <dbReference type="NCBI Taxonomy" id="189291"/>
    <lineage>
        <taxon>Eukaryota</taxon>
        <taxon>Metazoa</taxon>
        <taxon>Ecdysozoa</taxon>
        <taxon>Nematoda</taxon>
        <taxon>Chromadorea</taxon>
        <taxon>Rhabditida</taxon>
        <taxon>Tylenchina</taxon>
        <taxon>Tylenchomorpha</taxon>
        <taxon>Tylenchoidea</taxon>
        <taxon>Meloidogynidae</taxon>
        <taxon>Meloidogyninae</taxon>
        <taxon>Meloidogyne</taxon>
    </lineage>
</organism>
<dbReference type="SMART" id="SM00020">
    <property type="entry name" value="Tryp_SPc"/>
    <property type="match status" value="1"/>
</dbReference>
<dbReference type="OrthoDB" id="5844829at2759"/>
<comment type="caution">
    <text evidence="4">The sequence shown here is derived from an EMBL/GenBank/DDBJ whole genome shotgun (WGS) entry which is preliminary data.</text>
</comment>